<reference evidence="5 6" key="1">
    <citation type="submission" date="2018-07" db="EMBL/GenBank/DDBJ databases">
        <title>Genomic Encyclopedia of Type Strains, Phase IV (KMG-IV): sequencing the most valuable type-strain genomes for metagenomic binning, comparative biology and taxonomic classification.</title>
        <authorList>
            <person name="Goeker M."/>
        </authorList>
    </citation>
    <scope>NUCLEOTIDE SEQUENCE [LARGE SCALE GENOMIC DNA]</scope>
    <source>
        <strain evidence="5 6">DSM 25281</strain>
    </source>
</reference>
<dbReference type="EMBL" id="QQAY01000004">
    <property type="protein sequence ID" value="RDI42952.1"/>
    <property type="molecule type" value="Genomic_DNA"/>
</dbReference>
<sequence>MIHAPLTDPYVRVIAYGSSILSPLG</sequence>
<evidence type="ECO:0000313" key="3">
    <source>
        <dbReference type="EMBL" id="RDI41159.1"/>
    </source>
</evidence>
<name>A0A370GPS2_9BACI</name>
<evidence type="ECO:0000313" key="5">
    <source>
        <dbReference type="EMBL" id="RDI45379.1"/>
    </source>
</evidence>
<organism evidence="5 6">
    <name type="scientific">Falsibacillus pallidus</name>
    <dbReference type="NCBI Taxonomy" id="493781"/>
    <lineage>
        <taxon>Bacteria</taxon>
        <taxon>Bacillati</taxon>
        <taxon>Bacillota</taxon>
        <taxon>Bacilli</taxon>
        <taxon>Bacillales</taxon>
        <taxon>Bacillaceae</taxon>
        <taxon>Falsibacillus</taxon>
    </lineage>
</organism>
<protein>
    <submittedName>
        <fullName evidence="5">Uncharacterized protein</fullName>
    </submittedName>
</protein>
<comment type="caution">
    <text evidence="5">The sequence shown here is derived from an EMBL/GenBank/DDBJ whole genome shotgun (WGS) entry which is preliminary data.</text>
</comment>
<dbReference type="EMBL" id="QQAY01000010">
    <property type="protein sequence ID" value="RDI41001.1"/>
    <property type="molecule type" value="Genomic_DNA"/>
</dbReference>
<accession>A0A370GPS2</accession>
<evidence type="ECO:0000313" key="2">
    <source>
        <dbReference type="EMBL" id="RDI41001.1"/>
    </source>
</evidence>
<keyword evidence="6" id="KW-1185">Reference proteome</keyword>
<dbReference type="EMBL" id="QQAY01000022">
    <property type="protein sequence ID" value="RDI37268.1"/>
    <property type="molecule type" value="Genomic_DNA"/>
</dbReference>
<gene>
    <name evidence="5" type="ORF">DFR59_1021</name>
    <name evidence="4" type="ORF">DFR59_1041</name>
    <name evidence="3" type="ORF">DFR59_1091</name>
    <name evidence="2" type="ORF">DFR59_1101</name>
    <name evidence="1" type="ORF">DFR59_12259</name>
</gene>
<evidence type="ECO:0000313" key="1">
    <source>
        <dbReference type="EMBL" id="RDI37268.1"/>
    </source>
</evidence>
<feature type="non-terminal residue" evidence="5">
    <location>
        <position position="25"/>
    </location>
</feature>
<dbReference type="AlphaFoldDB" id="A0A370GPS2"/>
<dbReference type="Proteomes" id="UP000255326">
    <property type="component" value="Unassembled WGS sequence"/>
</dbReference>
<evidence type="ECO:0000313" key="6">
    <source>
        <dbReference type="Proteomes" id="UP000255326"/>
    </source>
</evidence>
<dbReference type="EMBL" id="QQAY01000002">
    <property type="protein sequence ID" value="RDI45379.1"/>
    <property type="molecule type" value="Genomic_DNA"/>
</dbReference>
<dbReference type="EMBL" id="QQAY01000009">
    <property type="protein sequence ID" value="RDI41159.1"/>
    <property type="molecule type" value="Genomic_DNA"/>
</dbReference>
<proteinExistence type="predicted"/>
<evidence type="ECO:0000313" key="4">
    <source>
        <dbReference type="EMBL" id="RDI42952.1"/>
    </source>
</evidence>